<name>A0A413T4V2_9BACT</name>
<dbReference type="PANTHER" id="PTHR47505">
    <property type="entry name" value="DNA UTILIZATION PROTEIN YHGH"/>
    <property type="match status" value="1"/>
</dbReference>
<organism evidence="2 3">
    <name type="scientific">Phocaeicola coprophilus</name>
    <dbReference type="NCBI Taxonomy" id="387090"/>
    <lineage>
        <taxon>Bacteria</taxon>
        <taxon>Pseudomonadati</taxon>
        <taxon>Bacteroidota</taxon>
        <taxon>Bacteroidia</taxon>
        <taxon>Bacteroidales</taxon>
        <taxon>Bacteroidaceae</taxon>
        <taxon>Phocaeicola</taxon>
    </lineage>
</organism>
<dbReference type="CDD" id="cd06223">
    <property type="entry name" value="PRTases_typeI"/>
    <property type="match status" value="1"/>
</dbReference>
<dbReference type="Gene3D" id="3.40.50.2020">
    <property type="match status" value="1"/>
</dbReference>
<sequence length="232" mass="25937">MKLWTDLREFFFPRICPICGKKLLLTEEILCTGCLTGLPYTHILNSPGNEMECSFWGRFPIRRASSLCYYARGSKISSLLHDMKYHGARTACIQMGELLASELHPSGFFEGIDCLIPVPLHPRRQRTRGYNQSELLARGISAFTGIPVCTDALHRIHHNPTQTHKHGYERWLNAENLFALSDKALPALQHKHIMLVDDVLTTGATLTACADVLVSIPGIQISLVTLAWAKGL</sequence>
<evidence type="ECO:0000313" key="3">
    <source>
        <dbReference type="Proteomes" id="UP000283855"/>
    </source>
</evidence>
<evidence type="ECO:0000256" key="1">
    <source>
        <dbReference type="ARBA" id="ARBA00008007"/>
    </source>
</evidence>
<reference evidence="2 3" key="1">
    <citation type="submission" date="2018-08" db="EMBL/GenBank/DDBJ databases">
        <title>A genome reference for cultivated species of the human gut microbiota.</title>
        <authorList>
            <person name="Zou Y."/>
            <person name="Xue W."/>
            <person name="Luo G."/>
        </authorList>
    </citation>
    <scope>NUCLEOTIDE SEQUENCE [LARGE SCALE GENOMIC DNA]</scope>
    <source>
        <strain evidence="2 3">AM42-38</strain>
    </source>
</reference>
<dbReference type="InterPro" id="IPR051910">
    <property type="entry name" value="ComF/GntX_DNA_util-trans"/>
</dbReference>
<dbReference type="AlphaFoldDB" id="A0A413T4V2"/>
<dbReference type="PANTHER" id="PTHR47505:SF1">
    <property type="entry name" value="DNA UTILIZATION PROTEIN YHGH"/>
    <property type="match status" value="1"/>
</dbReference>
<dbReference type="InterPro" id="IPR000836">
    <property type="entry name" value="PRTase_dom"/>
</dbReference>
<accession>A0A413T4V2</accession>
<protein>
    <submittedName>
        <fullName evidence="2">ComF family protein</fullName>
    </submittedName>
</protein>
<proteinExistence type="inferred from homology"/>
<dbReference type="SUPFAM" id="SSF53271">
    <property type="entry name" value="PRTase-like"/>
    <property type="match status" value="1"/>
</dbReference>
<comment type="similarity">
    <text evidence="1">Belongs to the ComF/GntX family.</text>
</comment>
<dbReference type="InterPro" id="IPR029057">
    <property type="entry name" value="PRTase-like"/>
</dbReference>
<comment type="caution">
    <text evidence="2">The sequence shown here is derived from an EMBL/GenBank/DDBJ whole genome shotgun (WGS) entry which is preliminary data.</text>
</comment>
<dbReference type="RefSeq" id="WP_118399901.1">
    <property type="nucleotide sequence ID" value="NZ_CABJGD010000002.1"/>
</dbReference>
<dbReference type="Proteomes" id="UP000283855">
    <property type="component" value="Unassembled WGS sequence"/>
</dbReference>
<dbReference type="EMBL" id="QSFT01000002">
    <property type="protein sequence ID" value="RHA78704.1"/>
    <property type="molecule type" value="Genomic_DNA"/>
</dbReference>
<evidence type="ECO:0000313" key="2">
    <source>
        <dbReference type="EMBL" id="RHA78704.1"/>
    </source>
</evidence>
<gene>
    <name evidence="2" type="ORF">DW921_01830</name>
</gene>